<evidence type="ECO:0000256" key="1">
    <source>
        <dbReference type="ARBA" id="ARBA00022737"/>
    </source>
</evidence>
<evidence type="ECO:0000256" key="4">
    <source>
        <dbReference type="ARBA" id="ARBA00061551"/>
    </source>
</evidence>
<keyword evidence="1" id="KW-0677">Repeat</keyword>
<comment type="similarity">
    <text evidence="4">Belongs to the ABC transporter superfamily. ABCF family. YbiT subfamily.</text>
</comment>
<feature type="domain" description="ABC transporter" evidence="6">
    <location>
        <begin position="63"/>
        <end position="313"/>
    </location>
</feature>
<proteinExistence type="inferred from homology"/>
<dbReference type="EMBL" id="CABVIJ010000005">
    <property type="protein sequence ID" value="VVO71513.1"/>
    <property type="molecule type" value="Genomic_DNA"/>
</dbReference>
<keyword evidence="2" id="KW-0547">Nucleotide-binding</keyword>
<evidence type="ECO:0000313" key="7">
    <source>
        <dbReference type="EMBL" id="VVO71513.1"/>
    </source>
</evidence>
<dbReference type="FunFam" id="3.40.50.300:FF:000070">
    <property type="entry name" value="Putative ABC transporter ATP-binding component"/>
    <property type="match status" value="1"/>
</dbReference>
<protein>
    <recommendedName>
        <fullName evidence="5">Probable ATP-binding protein YbiT</fullName>
    </recommendedName>
</protein>
<evidence type="ECO:0000256" key="2">
    <source>
        <dbReference type="ARBA" id="ARBA00022741"/>
    </source>
</evidence>
<name>A0ABD7VC34_PSEFL</name>
<dbReference type="CDD" id="cd03221">
    <property type="entry name" value="ABCF_EF-3"/>
    <property type="match status" value="2"/>
</dbReference>
<dbReference type="SMART" id="SM00382">
    <property type="entry name" value="AAA"/>
    <property type="match status" value="2"/>
</dbReference>
<dbReference type="NCBIfam" id="NF011646">
    <property type="entry name" value="PRK15064.1"/>
    <property type="match status" value="1"/>
</dbReference>
<dbReference type="PANTHER" id="PTHR19211">
    <property type="entry name" value="ATP-BINDING TRANSPORT PROTEIN-RELATED"/>
    <property type="match status" value="1"/>
</dbReference>
<dbReference type="InterPro" id="IPR003593">
    <property type="entry name" value="AAA+_ATPase"/>
</dbReference>
<evidence type="ECO:0000256" key="3">
    <source>
        <dbReference type="ARBA" id="ARBA00022840"/>
    </source>
</evidence>
<dbReference type="PROSITE" id="PS50893">
    <property type="entry name" value="ABC_TRANSPORTER_2"/>
    <property type="match status" value="2"/>
</dbReference>
<evidence type="ECO:0000259" key="6">
    <source>
        <dbReference type="PROSITE" id="PS50893"/>
    </source>
</evidence>
<dbReference type="SUPFAM" id="SSF52540">
    <property type="entry name" value="P-loop containing nucleoside triphosphate hydrolases"/>
    <property type="match status" value="2"/>
</dbReference>
<dbReference type="FunFam" id="3.40.50.300:FF:000011">
    <property type="entry name" value="Putative ABC transporter ATP-binding component"/>
    <property type="match status" value="1"/>
</dbReference>
<dbReference type="Pfam" id="PF00005">
    <property type="entry name" value="ABC_tran"/>
    <property type="match status" value="2"/>
</dbReference>
<accession>A0ABD7VC34</accession>
<dbReference type="AlphaFoldDB" id="A0ABD7VC34"/>
<dbReference type="Pfam" id="PF12848">
    <property type="entry name" value="ABC_tran_Xtn"/>
    <property type="match status" value="1"/>
</dbReference>
<organism evidence="7 8">
    <name type="scientific">Pseudomonas fluorescens</name>
    <dbReference type="NCBI Taxonomy" id="294"/>
    <lineage>
        <taxon>Bacteria</taxon>
        <taxon>Pseudomonadati</taxon>
        <taxon>Pseudomonadota</taxon>
        <taxon>Gammaproteobacteria</taxon>
        <taxon>Pseudomonadales</taxon>
        <taxon>Pseudomonadaceae</taxon>
        <taxon>Pseudomonas</taxon>
    </lineage>
</organism>
<dbReference type="Gene3D" id="3.40.50.300">
    <property type="entry name" value="P-loop containing nucleotide triphosphate hydrolases"/>
    <property type="match status" value="2"/>
</dbReference>
<reference evidence="7 8" key="1">
    <citation type="submission" date="2019-09" db="EMBL/GenBank/DDBJ databases">
        <authorList>
            <person name="Chandra G."/>
            <person name="Truman W A."/>
        </authorList>
    </citation>
    <scope>NUCLEOTIDE SEQUENCE [LARGE SCALE GENOMIC DNA]</scope>
    <source>
        <strain evidence="7">PS732</strain>
    </source>
</reference>
<dbReference type="GO" id="GO:0016887">
    <property type="term" value="F:ATP hydrolysis activity"/>
    <property type="evidence" value="ECO:0007669"/>
    <property type="project" value="UniProtKB-ARBA"/>
</dbReference>
<dbReference type="PANTHER" id="PTHR19211:SF96">
    <property type="entry name" value="ATP-BINDING PROTEIN YBIT-RELATED"/>
    <property type="match status" value="1"/>
</dbReference>
<dbReference type="Proteomes" id="UP000325779">
    <property type="component" value="Unassembled WGS sequence"/>
</dbReference>
<feature type="domain" description="ABC transporter" evidence="6">
    <location>
        <begin position="381"/>
        <end position="589"/>
    </location>
</feature>
<dbReference type="InterPro" id="IPR027417">
    <property type="entry name" value="P-loop_NTPase"/>
</dbReference>
<dbReference type="GO" id="GO:0005524">
    <property type="term" value="F:ATP binding"/>
    <property type="evidence" value="ECO:0007669"/>
    <property type="project" value="UniProtKB-KW"/>
</dbReference>
<dbReference type="InterPro" id="IPR032781">
    <property type="entry name" value="ABC_tran_Xtn"/>
</dbReference>
<sequence length="589" mass="65928">MPIGTRDVFALSFKEPDQYNRRQTLRAPLVDAGNSPPQRTLTRAKRYGRTLAIQNASQEKLLISTANITMQFGAKPLFENVSVKFAAGNRYGLIGANGCGKSTFMKILGGDLDPTGGQVMLEPNVRLGKLRQDQFAYEEFTVIDTVIMGHEELWKVKAERDRIYSLPEMSEEDGMAVAELETEFAEMDGYTAESRAGELLLGLGIGIEQHFGPMSEVSPGWKLRVLLAQALFSDPEVLLLDEPTNHLDINTIRWLENILTQRNSLMIIISHDRHFLNSVCTHMADLDYGELRLFPGNYDEYMTVATQSREQLLSDNAKKKAQISELQSFVSRFSANASKAKQATSRAKAIDKIQLAEVKPSSRVSPFIRFDQNKKLHRQAVMVEKMAKGFDGKPLFKDFSFQVEAGERVAIIGPNGIGKTTLLRTLVNELTPDAGSVKWTDAAELGYYAQDHAHDFEDDMTLFDWMGQWTQGEQVIRGTLGRMLFSNDEILKSVKVISGGEQGRMLFGKLILQKPNVLIMDEPTNHLDMESIEALNLALENYPGTLIFVSHDREFVSSLATRIIELSPDGVTDFSGTYDDYLRSQGVVF</sequence>
<gene>
    <name evidence="7" type="primary">ybiT</name>
    <name evidence="7" type="ORF">PS732_01349</name>
</gene>
<comment type="caution">
    <text evidence="7">The sequence shown here is derived from an EMBL/GenBank/DDBJ whole genome shotgun (WGS) entry which is preliminary data.</text>
</comment>
<dbReference type="InterPro" id="IPR003439">
    <property type="entry name" value="ABC_transporter-like_ATP-bd"/>
</dbReference>
<dbReference type="InterPro" id="IPR050611">
    <property type="entry name" value="ABCF"/>
</dbReference>
<evidence type="ECO:0000256" key="5">
    <source>
        <dbReference type="ARBA" id="ARBA00074044"/>
    </source>
</evidence>
<evidence type="ECO:0000313" key="8">
    <source>
        <dbReference type="Proteomes" id="UP000325779"/>
    </source>
</evidence>
<keyword evidence="3 7" id="KW-0067">ATP-binding</keyword>